<accession>A0ABM5PPI7</accession>
<evidence type="ECO:0000313" key="3">
    <source>
        <dbReference type="Proteomes" id="UP000019226"/>
    </source>
</evidence>
<proteinExistence type="predicted"/>
<evidence type="ECO:0000313" key="2">
    <source>
        <dbReference type="EMBL" id="AHI19898.1"/>
    </source>
</evidence>
<dbReference type="GeneID" id="82877469"/>
<organism evidence="2 3">
    <name type="scientific">Corynebacterium casei LMG S-19264</name>
    <dbReference type="NCBI Taxonomy" id="1285583"/>
    <lineage>
        <taxon>Bacteria</taxon>
        <taxon>Bacillati</taxon>
        <taxon>Actinomycetota</taxon>
        <taxon>Actinomycetes</taxon>
        <taxon>Mycobacteriales</taxon>
        <taxon>Corynebacteriaceae</taxon>
        <taxon>Corynebacterium</taxon>
    </lineage>
</organism>
<evidence type="ECO:0008006" key="4">
    <source>
        <dbReference type="Google" id="ProtNLM"/>
    </source>
</evidence>
<dbReference type="RefSeq" id="WP_006821825.1">
    <property type="nucleotide sequence ID" value="NZ_CP004350.1"/>
</dbReference>
<evidence type="ECO:0000256" key="1">
    <source>
        <dbReference type="SAM" id="MobiDB-lite"/>
    </source>
</evidence>
<keyword evidence="3" id="KW-1185">Reference proteome</keyword>
<feature type="region of interest" description="Disordered" evidence="1">
    <location>
        <begin position="1"/>
        <end position="63"/>
    </location>
</feature>
<dbReference type="Pfam" id="PF12502">
    <property type="entry name" value="DUF3710"/>
    <property type="match status" value="1"/>
</dbReference>
<reference evidence="3" key="1">
    <citation type="submission" date="2013-02" db="EMBL/GenBank/DDBJ databases">
        <title>The complete genome sequence of Corynebacterium casei LMG S-19264 (=DSM 44701).</title>
        <authorList>
            <person name="Ruckert C."/>
            <person name="Albersmeier A."/>
            <person name="Kalinowski J."/>
        </authorList>
    </citation>
    <scope>NUCLEOTIDE SEQUENCE [LARGE SCALE GENOMIC DNA]</scope>
    <source>
        <strain evidence="3">LMG S-19264</strain>
    </source>
</reference>
<dbReference type="InterPro" id="IPR022183">
    <property type="entry name" value="DUF3710"/>
</dbReference>
<dbReference type="Proteomes" id="UP000019226">
    <property type="component" value="Chromosome"/>
</dbReference>
<gene>
    <name evidence="2" type="ORF">CCASEI_06630</name>
</gene>
<feature type="compositionally biased region" description="Basic and acidic residues" evidence="1">
    <location>
        <begin position="324"/>
        <end position="353"/>
    </location>
</feature>
<protein>
    <recommendedName>
        <fullName evidence="4">DUF3710 domain-containing protein</fullName>
    </recommendedName>
</protein>
<feature type="compositionally biased region" description="Low complexity" evidence="1">
    <location>
        <begin position="18"/>
        <end position="32"/>
    </location>
</feature>
<name>A0ABM5PPI7_9CORY</name>
<dbReference type="EMBL" id="CP004350">
    <property type="protein sequence ID" value="AHI19898.1"/>
    <property type="molecule type" value="Genomic_DNA"/>
</dbReference>
<feature type="compositionally biased region" description="Low complexity" evidence="1">
    <location>
        <begin position="283"/>
        <end position="293"/>
    </location>
</feature>
<feature type="region of interest" description="Disordered" evidence="1">
    <location>
        <begin position="258"/>
        <end position="353"/>
    </location>
</feature>
<feature type="compositionally biased region" description="Basic and acidic residues" evidence="1">
    <location>
        <begin position="259"/>
        <end position="269"/>
    </location>
</feature>
<sequence>MALWPFGKNKKQDKEDQAAQAAEETRAASAGAVEDTSDTGSEGLADEQALGADSAAPSDTPGDAAAAQNLEVTVHPHDAINGDMGPFDGDSVDIETFDFSEFSNGILDLKSMKIPLPKKSQVQVEMGPKGPKMLHVITEHGRITPVAFAAPRSSGQWESSVGELVANIHKDGMDTELEDGPWGTEIVAQNANGMIRIIGIEGPRWLLRLTLAAPTGKEEGLTELAREVASRVFVYRGDDPMLAGNSLPVTMPPQLVKQVQDEMERRKSQDSSQQTKPEQSTSAANKASQEAAARQLFQMLGGNAAAQAEKNNQPTAAEAAAKNSENHPENEPDVPSDSHDDGVDDTDKGTDSK</sequence>
<feature type="compositionally biased region" description="Polar residues" evidence="1">
    <location>
        <begin position="270"/>
        <end position="282"/>
    </location>
</feature>